<protein>
    <recommendedName>
        <fullName evidence="2">histone acetyltransferase</fullName>
        <ecNumber evidence="2">2.3.1.48</ecNumber>
    </recommendedName>
</protein>
<dbReference type="RefSeq" id="XP_013901769.1">
    <property type="nucleotide sequence ID" value="XM_014046315.1"/>
</dbReference>
<evidence type="ECO:0000256" key="2">
    <source>
        <dbReference type="ARBA" id="ARBA00013184"/>
    </source>
</evidence>
<evidence type="ECO:0000256" key="3">
    <source>
        <dbReference type="ARBA" id="ARBA00022679"/>
    </source>
</evidence>
<feature type="domain" description="N-acetyltransferase" evidence="7">
    <location>
        <begin position="209"/>
        <end position="276"/>
    </location>
</feature>
<feature type="compositionally biased region" description="Low complexity" evidence="6">
    <location>
        <begin position="322"/>
        <end position="337"/>
    </location>
</feature>
<evidence type="ECO:0000256" key="4">
    <source>
        <dbReference type="ARBA" id="ARBA00023315"/>
    </source>
</evidence>
<comment type="catalytic activity">
    <reaction evidence="5">
        <text>L-lysyl-[protein] + acetyl-CoA = N(6)-acetyl-L-lysyl-[protein] + CoA + H(+)</text>
        <dbReference type="Rhea" id="RHEA:45948"/>
        <dbReference type="Rhea" id="RHEA-COMP:9752"/>
        <dbReference type="Rhea" id="RHEA-COMP:10731"/>
        <dbReference type="ChEBI" id="CHEBI:15378"/>
        <dbReference type="ChEBI" id="CHEBI:29969"/>
        <dbReference type="ChEBI" id="CHEBI:57287"/>
        <dbReference type="ChEBI" id="CHEBI:57288"/>
        <dbReference type="ChEBI" id="CHEBI:61930"/>
        <dbReference type="EC" id="2.3.1.48"/>
    </reaction>
</comment>
<dbReference type="GeneID" id="25738084"/>
<dbReference type="Pfam" id="PF00583">
    <property type="entry name" value="Acetyltransf_1"/>
    <property type="match status" value="1"/>
</dbReference>
<proteinExistence type="inferred from homology"/>
<dbReference type="InterPro" id="IPR037113">
    <property type="entry name" value="Hat1_N_sf"/>
</dbReference>
<sequence>MAADTEPPSKKVKFSPKVQVQELYKCTANDAFTWHLIDASKLDQELSSGGHMFKCEYYNQPFGENEEITGYKGLAVDVWVDGGSFHTWVDIRYEAKRPKATDIHAALAEWFPAGYSRTRPEFEKAIAAAATSAGEEAAGKLPWGELGRRVADMKLEVEGEPRLELRHVKLAEAPQWAKDLHGRLEPLLIFTVDGASFIDPEDARWELVAAVMDDGSRQLLVGFMTVYNFYAWPTTSRPRVAQVLVLPPYQGVGVGKALVKAAYALAAERGASDLVLGAARALATDGRKSSHPGKAAAPRGAPAPVPRCRSRASVGAGGGARGRLQGRLQGRGLGALASRRHHAGTRSAFEDPSPELQRTREKLEVEMLLSQVAGHAGGDWVVSAIQTAVDAAAAAASAADHPSGGADAAAAGAPAPDAAAGPNPLALPAELGARITSELKIHHHHLGSCWEAAVYAHPALRGRPEAAAALQGLVRRRLQEAHAQTVDDKTAGKKIVEVANKNREDDLDFFMWRPRGGKRGGDQEPEAPATPAGGGGDAADGAAGPSGEGVVNVGRHSITQVSAEEWEEKLQGLLAERLAQLEELRRRLAGEPGADEGGGGGGDSGEGSEEGEEEDEGSE</sequence>
<feature type="region of interest" description="Disordered" evidence="6">
    <location>
        <begin position="585"/>
        <end position="619"/>
    </location>
</feature>
<feature type="region of interest" description="Disordered" evidence="6">
    <location>
        <begin position="400"/>
        <end position="421"/>
    </location>
</feature>
<accession>A0A0D2MI96</accession>
<dbReference type="PANTHER" id="PTHR12046">
    <property type="entry name" value="HISTONE ACETYLTRANSFERASE TYPE B CATALYTIC SUBUNIT"/>
    <property type="match status" value="1"/>
</dbReference>
<dbReference type="EC" id="2.3.1.48" evidence="2"/>
<dbReference type="KEGG" id="mng:MNEG_5207"/>
<dbReference type="AlphaFoldDB" id="A0A0D2MI96"/>
<evidence type="ECO:0000256" key="1">
    <source>
        <dbReference type="ARBA" id="ARBA00010543"/>
    </source>
</evidence>
<keyword evidence="4 9" id="KW-0012">Acyltransferase</keyword>
<dbReference type="GO" id="GO:0031509">
    <property type="term" value="P:subtelomeric heterochromatin formation"/>
    <property type="evidence" value="ECO:0007669"/>
    <property type="project" value="InterPro"/>
</dbReference>
<keyword evidence="3 9" id="KW-0808">Transferase</keyword>
<feature type="compositionally biased region" description="Low complexity" evidence="6">
    <location>
        <begin position="292"/>
        <end position="302"/>
    </location>
</feature>
<evidence type="ECO:0000313" key="10">
    <source>
        <dbReference type="Proteomes" id="UP000054498"/>
    </source>
</evidence>
<dbReference type="Gene3D" id="3.90.360.10">
    <property type="entry name" value="Histone acetyl transferase 1 (HAT1), N-terminal domain"/>
    <property type="match status" value="1"/>
</dbReference>
<dbReference type="STRING" id="145388.A0A0D2MI96"/>
<evidence type="ECO:0000256" key="6">
    <source>
        <dbReference type="SAM" id="MobiDB-lite"/>
    </source>
</evidence>
<dbReference type="Pfam" id="PF10394">
    <property type="entry name" value="Hat1_N"/>
    <property type="match status" value="1"/>
</dbReference>
<dbReference type="InterPro" id="IPR016181">
    <property type="entry name" value="Acyl_CoA_acyltransferase"/>
</dbReference>
<dbReference type="InterPro" id="IPR000182">
    <property type="entry name" value="GNAT_dom"/>
</dbReference>
<comment type="similarity">
    <text evidence="1">Belongs to the HAT1 family.</text>
</comment>
<gene>
    <name evidence="9" type="ORF">MNEG_5207</name>
</gene>
<dbReference type="OrthoDB" id="10253098at2759"/>
<feature type="region of interest" description="Disordered" evidence="6">
    <location>
        <begin position="285"/>
        <end position="356"/>
    </location>
</feature>
<dbReference type="InterPro" id="IPR017380">
    <property type="entry name" value="Hist_AcTrfase_B-typ_cat-su"/>
</dbReference>
<evidence type="ECO:0000259" key="7">
    <source>
        <dbReference type="Pfam" id="PF00583"/>
    </source>
</evidence>
<evidence type="ECO:0000313" key="9">
    <source>
        <dbReference type="EMBL" id="KIZ02750.1"/>
    </source>
</evidence>
<dbReference type="CDD" id="cd04301">
    <property type="entry name" value="NAT_SF"/>
    <property type="match status" value="1"/>
</dbReference>
<dbReference type="EMBL" id="KK100983">
    <property type="protein sequence ID" value="KIZ02750.1"/>
    <property type="molecule type" value="Genomic_DNA"/>
</dbReference>
<keyword evidence="10" id="KW-1185">Reference proteome</keyword>
<dbReference type="GO" id="GO:0005634">
    <property type="term" value="C:nucleus"/>
    <property type="evidence" value="ECO:0007669"/>
    <property type="project" value="InterPro"/>
</dbReference>
<evidence type="ECO:0000256" key="5">
    <source>
        <dbReference type="ARBA" id="ARBA00048017"/>
    </source>
</evidence>
<dbReference type="GO" id="GO:0004402">
    <property type="term" value="F:histone acetyltransferase activity"/>
    <property type="evidence" value="ECO:0007669"/>
    <property type="project" value="InterPro"/>
</dbReference>
<dbReference type="GO" id="GO:0000781">
    <property type="term" value="C:chromosome, telomeric region"/>
    <property type="evidence" value="ECO:0007669"/>
    <property type="project" value="GOC"/>
</dbReference>
<name>A0A0D2MI96_9CHLO</name>
<feature type="domain" description="Histone acetyl transferase HAT1 N-terminal" evidence="8">
    <location>
        <begin position="25"/>
        <end position="193"/>
    </location>
</feature>
<reference evidence="9 10" key="1">
    <citation type="journal article" date="2013" name="BMC Genomics">
        <title>Reconstruction of the lipid metabolism for the microalga Monoraphidium neglectum from its genome sequence reveals characteristics suitable for biofuel production.</title>
        <authorList>
            <person name="Bogen C."/>
            <person name="Al-Dilaimi A."/>
            <person name="Albersmeier A."/>
            <person name="Wichmann J."/>
            <person name="Grundmann M."/>
            <person name="Rupp O."/>
            <person name="Lauersen K.J."/>
            <person name="Blifernez-Klassen O."/>
            <person name="Kalinowski J."/>
            <person name="Goesmann A."/>
            <person name="Mussgnug J.H."/>
            <person name="Kruse O."/>
        </authorList>
    </citation>
    <scope>NUCLEOTIDE SEQUENCE [LARGE SCALE GENOMIC DNA]</scope>
    <source>
        <strain evidence="9 10">SAG 48.87</strain>
    </source>
</reference>
<organism evidence="9 10">
    <name type="scientific">Monoraphidium neglectum</name>
    <dbReference type="NCBI Taxonomy" id="145388"/>
    <lineage>
        <taxon>Eukaryota</taxon>
        <taxon>Viridiplantae</taxon>
        <taxon>Chlorophyta</taxon>
        <taxon>core chlorophytes</taxon>
        <taxon>Chlorophyceae</taxon>
        <taxon>CS clade</taxon>
        <taxon>Sphaeropleales</taxon>
        <taxon>Selenastraceae</taxon>
        <taxon>Monoraphidium</taxon>
    </lineage>
</organism>
<feature type="region of interest" description="Disordered" evidence="6">
    <location>
        <begin position="511"/>
        <end position="551"/>
    </location>
</feature>
<feature type="compositionally biased region" description="Gly residues" evidence="6">
    <location>
        <begin position="595"/>
        <end position="605"/>
    </location>
</feature>
<dbReference type="Proteomes" id="UP000054498">
    <property type="component" value="Unassembled WGS sequence"/>
</dbReference>
<dbReference type="SUPFAM" id="SSF55729">
    <property type="entry name" value="Acyl-CoA N-acyltransferases (Nat)"/>
    <property type="match status" value="1"/>
</dbReference>
<dbReference type="InterPro" id="IPR019467">
    <property type="entry name" value="Hat1_N"/>
</dbReference>
<feature type="compositionally biased region" description="Acidic residues" evidence="6">
    <location>
        <begin position="606"/>
        <end position="619"/>
    </location>
</feature>
<feature type="compositionally biased region" description="Low complexity" evidence="6">
    <location>
        <begin position="539"/>
        <end position="549"/>
    </location>
</feature>
<dbReference type="Gene3D" id="3.40.630.30">
    <property type="match status" value="1"/>
</dbReference>
<evidence type="ECO:0000259" key="8">
    <source>
        <dbReference type="Pfam" id="PF10394"/>
    </source>
</evidence>